<accession>A0AAF3F223</accession>
<dbReference type="WBParaSite" id="MBELARI_LOCUS19754">
    <property type="protein sequence ID" value="MBELARI_LOCUS19754"/>
    <property type="gene ID" value="MBELARI_LOCUS19754"/>
</dbReference>
<reference evidence="3" key="1">
    <citation type="submission" date="2024-02" db="UniProtKB">
        <authorList>
            <consortium name="WormBaseParasite"/>
        </authorList>
    </citation>
    <scope>IDENTIFICATION</scope>
</reference>
<feature type="signal peptide" evidence="1">
    <location>
        <begin position="1"/>
        <end position="16"/>
    </location>
</feature>
<evidence type="ECO:0000313" key="3">
    <source>
        <dbReference type="WBParaSite" id="MBELARI_LOCUS19754"/>
    </source>
</evidence>
<name>A0AAF3F223_9BILA</name>
<dbReference type="AlphaFoldDB" id="A0AAF3F223"/>
<evidence type="ECO:0008006" key="4">
    <source>
        <dbReference type="Google" id="ProtNLM"/>
    </source>
</evidence>
<proteinExistence type="predicted"/>
<evidence type="ECO:0000313" key="2">
    <source>
        <dbReference type="Proteomes" id="UP000887575"/>
    </source>
</evidence>
<evidence type="ECO:0000256" key="1">
    <source>
        <dbReference type="SAM" id="SignalP"/>
    </source>
</evidence>
<keyword evidence="1" id="KW-0732">Signal</keyword>
<keyword evidence="2" id="KW-1185">Reference proteome</keyword>
<organism evidence="2 3">
    <name type="scientific">Mesorhabditis belari</name>
    <dbReference type="NCBI Taxonomy" id="2138241"/>
    <lineage>
        <taxon>Eukaryota</taxon>
        <taxon>Metazoa</taxon>
        <taxon>Ecdysozoa</taxon>
        <taxon>Nematoda</taxon>
        <taxon>Chromadorea</taxon>
        <taxon>Rhabditida</taxon>
        <taxon>Rhabditina</taxon>
        <taxon>Rhabditomorpha</taxon>
        <taxon>Rhabditoidea</taxon>
        <taxon>Rhabditidae</taxon>
        <taxon>Mesorhabditinae</taxon>
        <taxon>Mesorhabditis</taxon>
    </lineage>
</organism>
<protein>
    <recommendedName>
        <fullName evidence="4">Secreted protein</fullName>
    </recommendedName>
</protein>
<feature type="chain" id="PRO_5042037950" description="Secreted protein" evidence="1">
    <location>
        <begin position="17"/>
        <end position="223"/>
    </location>
</feature>
<sequence>MRLLIFITLFVGSTWAATECSKIGKNCKSFLNTTLSKLTAKFTSEDEVVCMINNDLGACIADANDFSTCADVLANNSNKYMQKLMTTKIALAGVLTDFISCLSGQKDVGLTDFLTKTVLGALKAKLKLPFESAIQPTMKTMKASGKPVGDRLEQACIKGTAITTTDLISQIVKKDMLLTYSGTWTECVIKKSRRSKSAHSCQIYQDDVQKEGHVSIRMRKSNR</sequence>
<dbReference type="Proteomes" id="UP000887575">
    <property type="component" value="Unassembled WGS sequence"/>
</dbReference>